<dbReference type="Proteomes" id="UP000321129">
    <property type="component" value="Unassembled WGS sequence"/>
</dbReference>
<sequence>MNDYSMEDPKGLLIELCRHDFTAFLRKAWPWISGGDLLVWNWHLDAISYRLERIKHGEVRRSLINLPPRNGKSKTISVIWAAWMLGCDPTLNFVCVSYSNELSGKMARDCRAIMDSTWYREIFPGTSISKVRSASNDFETTRGGGRLATSVTGTLTGRGGDIIILDDVIKPEEANSETTRNFVNDWFQSTLASRLNDKATGAILCVMQRLHENDLSGMLLEQGGWDHLSLPAIATQDESIILARGGVQRRHEGEVLHPEREPIATLEEQRSMMGSAAFEAQYQQSPMPAEGNMYKTAWLLSYGPTTGEEEYGEIIQSWDTAIKTGSGNDFSVCITVRKVRKEIRVIDVWRGKLEFPDLLRKVIDLAQTHNARTLLIEDKASGQQLIQALRGSDIQGVPEPIGRTPELDKYSRAAGVSSMVEAGQLLLPEDAHWLAEFRKELLAFPNSRHDDQVDALSQLLDYVRRQWRRDTGGLTGPILVWEDGDGYVHCSDDDDWDEVWPYGGYSDGGDPDVWS</sequence>
<dbReference type="NCBIfam" id="TIGR01630">
    <property type="entry name" value="psiM2_ORF9"/>
    <property type="match status" value="1"/>
</dbReference>
<keyword evidence="1" id="KW-1188">Viral release from host cell</keyword>
<accession>A0A5C6UQT2</accession>
<protein>
    <submittedName>
        <fullName evidence="3">Terminase</fullName>
    </submittedName>
</protein>
<dbReference type="EMBL" id="VOPY01000001">
    <property type="protein sequence ID" value="TXC73385.1"/>
    <property type="molecule type" value="Genomic_DNA"/>
</dbReference>
<proteinExistence type="predicted"/>
<dbReference type="InterPro" id="IPR027417">
    <property type="entry name" value="P-loop_NTPase"/>
</dbReference>
<dbReference type="Gene3D" id="3.30.420.240">
    <property type="match status" value="1"/>
</dbReference>
<name>A0A5C6UQT2_9SPHN</name>
<dbReference type="InterPro" id="IPR006517">
    <property type="entry name" value="Phage_terminase_lsu-like_C"/>
</dbReference>
<keyword evidence="4" id="KW-1185">Reference proteome</keyword>
<gene>
    <name evidence="3" type="ORF">FSZ31_01090</name>
</gene>
<comment type="caution">
    <text evidence="3">The sequence shown here is derived from an EMBL/GenBank/DDBJ whole genome shotgun (WGS) entry which is preliminary data.</text>
</comment>
<dbReference type="Pfam" id="PF17289">
    <property type="entry name" value="Terminase_6C"/>
    <property type="match status" value="1"/>
</dbReference>
<dbReference type="OrthoDB" id="9771580at2"/>
<organism evidence="3 4">
    <name type="scientific">Flavisphingopyxis soli</name>
    <dbReference type="NCBI Taxonomy" id="2601267"/>
    <lineage>
        <taxon>Bacteria</taxon>
        <taxon>Pseudomonadati</taxon>
        <taxon>Pseudomonadota</taxon>
        <taxon>Alphaproteobacteria</taxon>
        <taxon>Sphingomonadales</taxon>
        <taxon>Sphingopyxidaceae</taxon>
        <taxon>Flavisphingopyxis</taxon>
    </lineage>
</organism>
<feature type="domain" description="Terminase large subunit gp17-like C-terminal" evidence="2">
    <location>
        <begin position="317"/>
        <end position="460"/>
    </location>
</feature>
<evidence type="ECO:0000313" key="4">
    <source>
        <dbReference type="Proteomes" id="UP000321129"/>
    </source>
</evidence>
<evidence type="ECO:0000313" key="3">
    <source>
        <dbReference type="EMBL" id="TXC73385.1"/>
    </source>
</evidence>
<dbReference type="AlphaFoldDB" id="A0A5C6UQT2"/>
<reference evidence="3 4" key="1">
    <citation type="submission" date="2019-08" db="EMBL/GenBank/DDBJ databases">
        <title>Sphingorhabdus soil sp. nov., isolated from arctic soil.</title>
        <authorList>
            <person name="Liu Y."/>
        </authorList>
    </citation>
    <scope>NUCLEOTIDE SEQUENCE [LARGE SCALE GENOMIC DNA]</scope>
    <source>
        <strain evidence="3 4">D-2Q-5-6</strain>
    </source>
</reference>
<evidence type="ECO:0000259" key="2">
    <source>
        <dbReference type="Pfam" id="PF17289"/>
    </source>
</evidence>
<evidence type="ECO:0000256" key="1">
    <source>
        <dbReference type="ARBA" id="ARBA00022612"/>
    </source>
</evidence>
<dbReference type="RefSeq" id="WP_147121221.1">
    <property type="nucleotide sequence ID" value="NZ_VOPY01000001.1"/>
</dbReference>
<dbReference type="Gene3D" id="3.40.50.300">
    <property type="entry name" value="P-loop containing nucleotide triphosphate hydrolases"/>
    <property type="match status" value="1"/>
</dbReference>
<dbReference type="InterPro" id="IPR035421">
    <property type="entry name" value="Terminase_6C"/>
</dbReference>